<evidence type="ECO:0000313" key="4">
    <source>
        <dbReference type="EMBL" id="CAK8690404.1"/>
    </source>
</evidence>
<keyword evidence="5" id="KW-1185">Reference proteome</keyword>
<keyword evidence="1" id="KW-0677">Repeat</keyword>
<dbReference type="Proteomes" id="UP001642483">
    <property type="component" value="Unassembled WGS sequence"/>
</dbReference>
<proteinExistence type="predicted"/>
<evidence type="ECO:0000256" key="2">
    <source>
        <dbReference type="SAM" id="SignalP"/>
    </source>
</evidence>
<dbReference type="Gene3D" id="2.60.120.200">
    <property type="match status" value="1"/>
</dbReference>
<protein>
    <recommendedName>
        <fullName evidence="3">Thrombospondin-like N-terminal domain-containing protein</fullName>
    </recommendedName>
</protein>
<evidence type="ECO:0000313" key="5">
    <source>
        <dbReference type="Proteomes" id="UP001642483"/>
    </source>
</evidence>
<dbReference type="SUPFAM" id="SSF49899">
    <property type="entry name" value="Concanavalin A-like lectins/glucanases"/>
    <property type="match status" value="1"/>
</dbReference>
<organism evidence="4 5">
    <name type="scientific">Clavelina lepadiformis</name>
    <name type="common">Light-bulb sea squirt</name>
    <name type="synonym">Ascidia lepadiformis</name>
    <dbReference type="NCBI Taxonomy" id="159417"/>
    <lineage>
        <taxon>Eukaryota</taxon>
        <taxon>Metazoa</taxon>
        <taxon>Chordata</taxon>
        <taxon>Tunicata</taxon>
        <taxon>Ascidiacea</taxon>
        <taxon>Aplousobranchia</taxon>
        <taxon>Clavelinidae</taxon>
        <taxon>Clavelina</taxon>
    </lineage>
</organism>
<feature type="chain" id="PRO_5047323039" description="Thrombospondin-like N-terminal domain-containing protein" evidence="2">
    <location>
        <begin position="23"/>
        <end position="252"/>
    </location>
</feature>
<dbReference type="SMART" id="SM00210">
    <property type="entry name" value="TSPN"/>
    <property type="match status" value="1"/>
</dbReference>
<evidence type="ECO:0000259" key="3">
    <source>
        <dbReference type="SMART" id="SM00210"/>
    </source>
</evidence>
<gene>
    <name evidence="4" type="ORF">CVLEPA_LOCUS23029</name>
</gene>
<dbReference type="InterPro" id="IPR013320">
    <property type="entry name" value="ConA-like_dom_sf"/>
</dbReference>
<evidence type="ECO:0000256" key="1">
    <source>
        <dbReference type="ARBA" id="ARBA00022737"/>
    </source>
</evidence>
<feature type="domain" description="Thrombospondin-like N-terminal" evidence="3">
    <location>
        <begin position="39"/>
        <end position="235"/>
    </location>
</feature>
<dbReference type="EMBL" id="CAWYQH010000119">
    <property type="protein sequence ID" value="CAK8690404.1"/>
    <property type="molecule type" value="Genomic_DNA"/>
</dbReference>
<name>A0ABP0GIB7_CLALP</name>
<comment type="caution">
    <text evidence="4">The sequence shown here is derived from an EMBL/GenBank/DDBJ whole genome shotgun (WGS) entry which is preliminary data.</text>
</comment>
<accession>A0ABP0GIB7</accession>
<sequence>MQYTVYFLVKLGFMAVLRFTSAIEQGRHVRIDCNSLHVDDDTSPDFDILSQFNINKGQQPLLGVNTINGTTRYQVAYRLSENALLSIPSSKVLPFGLPSEYSFVSTFRVKQKSNNQLWNLWMVTDKQYGILAGIQIDDRRQLVRFVTRNKQNRTHQVTFSRCAGLFDNGWHKILLAVKNKEVSLYIDCVWIEDVSFNQSYPAMDTKGFVQIGHIVQNTSYSMPIELQWMLIHCDPERAKRETCNELPPKVSI</sequence>
<dbReference type="InterPro" id="IPR048287">
    <property type="entry name" value="TSPN-like_N"/>
</dbReference>
<feature type="signal peptide" evidence="2">
    <location>
        <begin position="1"/>
        <end position="22"/>
    </location>
</feature>
<reference evidence="4 5" key="1">
    <citation type="submission" date="2024-02" db="EMBL/GenBank/DDBJ databases">
        <authorList>
            <person name="Daric V."/>
            <person name="Darras S."/>
        </authorList>
    </citation>
    <scope>NUCLEOTIDE SEQUENCE [LARGE SCALE GENOMIC DNA]</scope>
</reference>
<keyword evidence="2" id="KW-0732">Signal</keyword>